<dbReference type="Pfam" id="PF00749">
    <property type="entry name" value="tRNA-synt_1c"/>
    <property type="match status" value="1"/>
</dbReference>
<dbReference type="PANTHER" id="PTHR43097">
    <property type="entry name" value="GLUTAMINE-TRNA LIGASE"/>
    <property type="match status" value="1"/>
</dbReference>
<dbReference type="SUPFAM" id="SSF50715">
    <property type="entry name" value="Ribosomal protein L25-like"/>
    <property type="match status" value="1"/>
</dbReference>
<evidence type="ECO:0000259" key="9">
    <source>
        <dbReference type="Pfam" id="PF00749"/>
    </source>
</evidence>
<dbReference type="Pfam" id="PF20974">
    <property type="entry name" value="tRNA-synt_1c_C2"/>
    <property type="match status" value="1"/>
</dbReference>
<dbReference type="InterPro" id="IPR049437">
    <property type="entry name" value="tRNA-synt_1c_C2"/>
</dbReference>
<evidence type="ECO:0000313" key="13">
    <source>
        <dbReference type="Proteomes" id="UP000712673"/>
    </source>
</evidence>
<dbReference type="InterPro" id="IPR004514">
    <property type="entry name" value="Gln-tRNA-synth"/>
</dbReference>
<dbReference type="FunFam" id="2.40.240.10:FF:000001">
    <property type="entry name" value="Glutamine--tRNA ligase"/>
    <property type="match status" value="1"/>
</dbReference>
<keyword evidence="1" id="KW-0963">Cytoplasm</keyword>
<keyword evidence="6 8" id="KW-0030">Aminoacyl-tRNA synthetase</keyword>
<protein>
    <recommendedName>
        <fullName evidence="7">Glutamine--tRNA ligase</fullName>
        <ecNumber evidence="7">6.1.1.18</ecNumber>
    </recommendedName>
</protein>
<gene>
    <name evidence="12" type="ORF">FJZ47_01895</name>
</gene>
<evidence type="ECO:0000256" key="8">
    <source>
        <dbReference type="RuleBase" id="RU363037"/>
    </source>
</evidence>
<feature type="non-terminal residue" evidence="12">
    <location>
        <position position="1"/>
    </location>
</feature>
<dbReference type="GO" id="GO:0004819">
    <property type="term" value="F:glutamine-tRNA ligase activity"/>
    <property type="evidence" value="ECO:0007669"/>
    <property type="project" value="UniProtKB-UniRule"/>
</dbReference>
<organism evidence="12 13">
    <name type="scientific">Tectimicrobiota bacterium</name>
    <dbReference type="NCBI Taxonomy" id="2528274"/>
    <lineage>
        <taxon>Bacteria</taxon>
        <taxon>Pseudomonadati</taxon>
        <taxon>Nitrospinota/Tectimicrobiota group</taxon>
        <taxon>Candidatus Tectimicrobiota</taxon>
    </lineage>
</organism>
<dbReference type="GO" id="GO:0006425">
    <property type="term" value="P:glutaminyl-tRNA aminoacylation"/>
    <property type="evidence" value="ECO:0007669"/>
    <property type="project" value="UniProtKB-UniRule"/>
</dbReference>
<dbReference type="InterPro" id="IPR014729">
    <property type="entry name" value="Rossmann-like_a/b/a_fold"/>
</dbReference>
<dbReference type="EC" id="6.1.1.18" evidence="7"/>
<feature type="domain" description="Glutamyl/glutaminyl-tRNA synthetase class Ib catalytic" evidence="9">
    <location>
        <begin position="1"/>
        <end position="228"/>
    </location>
</feature>
<dbReference type="InterPro" id="IPR011035">
    <property type="entry name" value="Ribosomal_bL25/Gln-tRNA_synth"/>
</dbReference>
<dbReference type="InterPro" id="IPR020058">
    <property type="entry name" value="Glu/Gln-tRNA-synth_Ib_cat-dom"/>
</dbReference>
<evidence type="ECO:0000256" key="5">
    <source>
        <dbReference type="ARBA" id="ARBA00022917"/>
    </source>
</evidence>
<keyword evidence="4 8" id="KW-0067">ATP-binding</keyword>
<feature type="domain" description="tRNA synthetases class I (E and Q) anti-codon binding" evidence="11">
    <location>
        <begin position="349"/>
        <end position="422"/>
    </location>
</feature>
<dbReference type="AlphaFoldDB" id="A0A937VYL5"/>
<dbReference type="Pfam" id="PF03950">
    <property type="entry name" value="tRNA-synt_1c_C"/>
    <property type="match status" value="1"/>
</dbReference>
<feature type="domain" description="Glutamyl/glutaminyl-tRNA synthetase class Ib anti-codon binding" evidence="10">
    <location>
        <begin position="231"/>
        <end position="332"/>
    </location>
</feature>
<dbReference type="Gene3D" id="3.40.50.620">
    <property type="entry name" value="HUPs"/>
    <property type="match status" value="1"/>
</dbReference>
<keyword evidence="5 8" id="KW-0648">Protein biosynthesis</keyword>
<comment type="caution">
    <text evidence="12">The sequence shown here is derived from an EMBL/GenBank/DDBJ whole genome shotgun (WGS) entry which is preliminary data.</text>
</comment>
<dbReference type="Proteomes" id="UP000712673">
    <property type="component" value="Unassembled WGS sequence"/>
</dbReference>
<evidence type="ECO:0000256" key="1">
    <source>
        <dbReference type="ARBA" id="ARBA00022490"/>
    </source>
</evidence>
<dbReference type="NCBIfam" id="TIGR00440">
    <property type="entry name" value="glnS"/>
    <property type="match status" value="1"/>
</dbReference>
<dbReference type="NCBIfam" id="NF011291">
    <property type="entry name" value="PRK14703.1"/>
    <property type="match status" value="1"/>
</dbReference>
<reference evidence="12" key="1">
    <citation type="submission" date="2019-03" db="EMBL/GenBank/DDBJ databases">
        <title>Lake Tanganyika Metagenome-Assembled Genomes (MAGs).</title>
        <authorList>
            <person name="Tran P."/>
        </authorList>
    </citation>
    <scope>NUCLEOTIDE SEQUENCE</scope>
    <source>
        <strain evidence="12">K_DeepCast_65m_m2_066</strain>
    </source>
</reference>
<dbReference type="InterPro" id="IPR020056">
    <property type="entry name" value="Rbsml_bL25/Gln-tRNA_synth_N"/>
</dbReference>
<evidence type="ECO:0000256" key="3">
    <source>
        <dbReference type="ARBA" id="ARBA00022741"/>
    </source>
</evidence>
<sequence>YAVQLIQAGKAYVCSLSPEEMRQYRGTLTVPGEDSPYRTRSVEENLALFEQMRAGAFPEGTHTLRAKIDMASGNLNMRDPVMFRILHAPHHRTGTQWCMYPMYDYAHCVSDALEGITHSICTLEFEDHRPLYDWFLDQLQTSCHPQQIEFARLNLSYTLMSKRKLLQLVTQGHVHGWDDPRMPTISGLRRRGYTPEAIRTFCERIGVAKRDSVVDMALLEHCIREDLNKRAPRVMAVLRPLRVVIENYPEDLVETMEAVNNPEDTTMGTRSVPFSRVLYIEQDDFRENPPRQFFRLAPGREVRLRYAYYLTCTGVIKDERTGDIVELRCTYDPATRGGWAPDGRQVKSTIHWVSAAHAIPAEVRLYENLFLKPNPAEDDDVATALNPASLAVVTGCYLEPSLAAATPGSRYQFERQGYFCVDPDTRPGALVFNRTVTLRDTWAKIERGQKGRA</sequence>
<keyword evidence="3 8" id="KW-0547">Nucleotide-binding</keyword>
<proteinExistence type="inferred from homology"/>
<name>A0A937VYL5_UNCTE</name>
<dbReference type="GO" id="GO:0005829">
    <property type="term" value="C:cytosol"/>
    <property type="evidence" value="ECO:0007669"/>
    <property type="project" value="TreeGrafter"/>
</dbReference>
<comment type="similarity">
    <text evidence="8">Belongs to the class-I aminoacyl-tRNA synthetase family.</text>
</comment>
<evidence type="ECO:0000259" key="10">
    <source>
        <dbReference type="Pfam" id="PF03950"/>
    </source>
</evidence>
<dbReference type="Gene3D" id="2.40.240.10">
    <property type="entry name" value="Ribosomal Protein L25, Chain P"/>
    <property type="match status" value="2"/>
</dbReference>
<evidence type="ECO:0000256" key="2">
    <source>
        <dbReference type="ARBA" id="ARBA00022598"/>
    </source>
</evidence>
<accession>A0A937VYL5</accession>
<dbReference type="InterPro" id="IPR020059">
    <property type="entry name" value="Glu/Gln-tRNA-synth_Ib_codon-bd"/>
</dbReference>
<evidence type="ECO:0000256" key="7">
    <source>
        <dbReference type="NCBIfam" id="TIGR00440"/>
    </source>
</evidence>
<dbReference type="InterPro" id="IPR050132">
    <property type="entry name" value="Gln/Glu-tRNA_Ligase"/>
</dbReference>
<dbReference type="SUPFAM" id="SSF52374">
    <property type="entry name" value="Nucleotidylyl transferase"/>
    <property type="match status" value="1"/>
</dbReference>
<evidence type="ECO:0000256" key="4">
    <source>
        <dbReference type="ARBA" id="ARBA00022840"/>
    </source>
</evidence>
<evidence type="ECO:0000313" key="12">
    <source>
        <dbReference type="EMBL" id="MBM3222545.1"/>
    </source>
</evidence>
<dbReference type="GO" id="GO:0005524">
    <property type="term" value="F:ATP binding"/>
    <property type="evidence" value="ECO:0007669"/>
    <property type="project" value="UniProtKB-KW"/>
</dbReference>
<keyword evidence="2 8" id="KW-0436">Ligase</keyword>
<dbReference type="PANTHER" id="PTHR43097:SF5">
    <property type="entry name" value="GLUTAMATE--TRNA LIGASE"/>
    <property type="match status" value="1"/>
</dbReference>
<evidence type="ECO:0000256" key="6">
    <source>
        <dbReference type="ARBA" id="ARBA00023146"/>
    </source>
</evidence>
<dbReference type="EMBL" id="VGLS01000029">
    <property type="protein sequence ID" value="MBM3222545.1"/>
    <property type="molecule type" value="Genomic_DNA"/>
</dbReference>
<evidence type="ECO:0000259" key="11">
    <source>
        <dbReference type="Pfam" id="PF20974"/>
    </source>
</evidence>